<evidence type="ECO:0000313" key="3">
    <source>
        <dbReference type="Proteomes" id="UP001159428"/>
    </source>
</evidence>
<keyword evidence="3" id="KW-1185">Reference proteome</keyword>
<sequence length="145" mass="16649">INICNLSPPATSWRRPPASMDHSLGADILRMRHFRNSLYAHVTKASIDETSFNSNWNDIREVLLRLGGAKYDEVIRKMKTECMDPDAEEVYKSLLKEWQKQDDDIRDQVKSIDDKTEKTHELLLDLKDHVVSLGGIPGRSIKLCN</sequence>
<dbReference type="InterPro" id="IPR041249">
    <property type="entry name" value="HEPN_DZIP3"/>
</dbReference>
<reference evidence="2 3" key="1">
    <citation type="submission" date="2022-05" db="EMBL/GenBank/DDBJ databases">
        <authorList>
            <consortium name="Genoscope - CEA"/>
            <person name="William W."/>
        </authorList>
    </citation>
    <scope>NUCLEOTIDE SEQUENCE [LARGE SCALE GENOMIC DNA]</scope>
</reference>
<feature type="domain" description="DZIP3-like HEPN" evidence="1">
    <location>
        <begin position="2"/>
        <end position="91"/>
    </location>
</feature>
<gene>
    <name evidence="2" type="ORF">PMEA_00021849</name>
</gene>
<feature type="non-terminal residue" evidence="2">
    <location>
        <position position="1"/>
    </location>
</feature>
<protein>
    <recommendedName>
        <fullName evidence="1">DZIP3-like HEPN domain-containing protein</fullName>
    </recommendedName>
</protein>
<name>A0AAU9VXK7_9CNID</name>
<proteinExistence type="predicted"/>
<accession>A0AAU9VXK7</accession>
<dbReference type="EMBL" id="CALNXJ010000004">
    <property type="protein sequence ID" value="CAH3038693.1"/>
    <property type="molecule type" value="Genomic_DNA"/>
</dbReference>
<organism evidence="2 3">
    <name type="scientific">Pocillopora meandrina</name>
    <dbReference type="NCBI Taxonomy" id="46732"/>
    <lineage>
        <taxon>Eukaryota</taxon>
        <taxon>Metazoa</taxon>
        <taxon>Cnidaria</taxon>
        <taxon>Anthozoa</taxon>
        <taxon>Hexacorallia</taxon>
        <taxon>Scleractinia</taxon>
        <taxon>Astrocoeniina</taxon>
        <taxon>Pocilloporidae</taxon>
        <taxon>Pocillopora</taxon>
    </lineage>
</organism>
<comment type="caution">
    <text evidence="2">The sequence shown here is derived from an EMBL/GenBank/DDBJ whole genome shotgun (WGS) entry which is preliminary data.</text>
</comment>
<dbReference type="Pfam" id="PF18738">
    <property type="entry name" value="HEPN_DZIP3"/>
    <property type="match status" value="1"/>
</dbReference>
<dbReference type="AlphaFoldDB" id="A0AAU9VXK7"/>
<evidence type="ECO:0000313" key="2">
    <source>
        <dbReference type="EMBL" id="CAH3038693.1"/>
    </source>
</evidence>
<evidence type="ECO:0000259" key="1">
    <source>
        <dbReference type="Pfam" id="PF18738"/>
    </source>
</evidence>
<dbReference type="Proteomes" id="UP001159428">
    <property type="component" value="Unassembled WGS sequence"/>
</dbReference>